<reference evidence="3" key="3">
    <citation type="submission" date="2018-08" db="UniProtKB">
        <authorList>
            <consortium name="EnsemblPlants"/>
        </authorList>
    </citation>
    <scope>IDENTIFICATION</scope>
    <source>
        <strain evidence="3">cv. Bd21</strain>
    </source>
</reference>
<dbReference type="Pfam" id="PF08268">
    <property type="entry name" value="FBA_3"/>
    <property type="match status" value="1"/>
</dbReference>
<organism evidence="2">
    <name type="scientific">Brachypodium distachyon</name>
    <name type="common">Purple false brome</name>
    <name type="synonym">Trachynia distachya</name>
    <dbReference type="NCBI Taxonomy" id="15368"/>
    <lineage>
        <taxon>Eukaryota</taxon>
        <taxon>Viridiplantae</taxon>
        <taxon>Streptophyta</taxon>
        <taxon>Embryophyta</taxon>
        <taxon>Tracheophyta</taxon>
        <taxon>Spermatophyta</taxon>
        <taxon>Magnoliopsida</taxon>
        <taxon>Liliopsida</taxon>
        <taxon>Poales</taxon>
        <taxon>Poaceae</taxon>
        <taxon>BOP clade</taxon>
        <taxon>Pooideae</taxon>
        <taxon>Stipodae</taxon>
        <taxon>Brachypodieae</taxon>
        <taxon>Brachypodium</taxon>
    </lineage>
</organism>
<sequence>MHLATYLSGNTHLRSFSSLTMICISFPVQLRNGYLPSCSRLSTPWIDDRKVCLPVGLGHDPSTGTCKLLRSFFRSMDPLHMGMEVFTVDVAAAAAPSWREIAADQPYPVTWYLPSRSVPGAIYWVIDIEHVKPCPHGLLRFDLKDETFSLTRLPESLPLGLMYFVDVMHGGVLCVNGFARREGAGEGEQTLTIWALLEDGDGASSRWEPRYSVHILYHCHPISLLPDGVAIMISLGPTVYRYQMDADELTALCDLTEFRYQRRRAGTFEPPWKKIPIFNFIPYTESLVPISAHLSNQL</sequence>
<accession>A0A0Q3KQP5</accession>
<reference evidence="2 3" key="1">
    <citation type="journal article" date="2010" name="Nature">
        <title>Genome sequencing and analysis of the model grass Brachypodium distachyon.</title>
        <authorList>
            <consortium name="International Brachypodium Initiative"/>
        </authorList>
    </citation>
    <scope>NUCLEOTIDE SEQUENCE [LARGE SCALE GENOMIC DNA]</scope>
    <source>
        <strain evidence="2 3">Bd21</strain>
    </source>
</reference>
<proteinExistence type="predicted"/>
<dbReference type="EMBL" id="CM000884">
    <property type="protein sequence ID" value="KQJ82309.1"/>
    <property type="molecule type" value="Genomic_DNA"/>
</dbReference>
<keyword evidence="4" id="KW-1185">Reference proteome</keyword>
<dbReference type="InterPro" id="IPR013187">
    <property type="entry name" value="F-box-assoc_dom_typ3"/>
</dbReference>
<gene>
    <name evidence="2" type="ORF">BRADI_5g08350v3</name>
</gene>
<dbReference type="Gramene" id="KQJ82309">
    <property type="protein sequence ID" value="KQJ82309"/>
    <property type="gene ID" value="BRADI_5g08350v3"/>
</dbReference>
<dbReference type="Proteomes" id="UP000008810">
    <property type="component" value="Chromosome 5"/>
</dbReference>
<evidence type="ECO:0000313" key="3">
    <source>
        <dbReference type="EnsemblPlants" id="KQJ82309"/>
    </source>
</evidence>
<name>A0A0Q3KQP5_BRADI</name>
<dbReference type="PANTHER" id="PTHR31111:SF133">
    <property type="entry name" value="OS07G0196600 PROTEIN"/>
    <property type="match status" value="1"/>
</dbReference>
<dbReference type="InParanoid" id="A0A0Q3KQP5"/>
<dbReference type="EnsemblPlants" id="KQJ82309">
    <property type="protein sequence ID" value="KQJ82309"/>
    <property type="gene ID" value="BRADI_5g08350v3"/>
</dbReference>
<reference evidence="2" key="2">
    <citation type="submission" date="2017-06" db="EMBL/GenBank/DDBJ databases">
        <title>WGS assembly of Brachypodium distachyon.</title>
        <authorList>
            <consortium name="The International Brachypodium Initiative"/>
            <person name="Lucas S."/>
            <person name="Harmon-Smith M."/>
            <person name="Lail K."/>
            <person name="Tice H."/>
            <person name="Grimwood J."/>
            <person name="Bruce D."/>
            <person name="Barry K."/>
            <person name="Shu S."/>
            <person name="Lindquist E."/>
            <person name="Wang M."/>
            <person name="Pitluck S."/>
            <person name="Vogel J.P."/>
            <person name="Garvin D.F."/>
            <person name="Mockler T.C."/>
            <person name="Schmutz J."/>
            <person name="Rokhsar D."/>
            <person name="Bevan M.W."/>
        </authorList>
    </citation>
    <scope>NUCLEOTIDE SEQUENCE</scope>
    <source>
        <strain evidence="2">Bd21</strain>
    </source>
</reference>
<feature type="domain" description="F-box associated beta-propeller type 3" evidence="1">
    <location>
        <begin position="46"/>
        <end position="195"/>
    </location>
</feature>
<evidence type="ECO:0000259" key="1">
    <source>
        <dbReference type="Pfam" id="PF08268"/>
    </source>
</evidence>
<dbReference type="OrthoDB" id="691505at2759"/>
<evidence type="ECO:0000313" key="4">
    <source>
        <dbReference type="Proteomes" id="UP000008810"/>
    </source>
</evidence>
<protein>
    <recommendedName>
        <fullName evidence="1">F-box associated beta-propeller type 3 domain-containing protein</fullName>
    </recommendedName>
</protein>
<dbReference type="PANTHER" id="PTHR31111">
    <property type="entry name" value="BNAA05G37150D PROTEIN-RELATED"/>
    <property type="match status" value="1"/>
</dbReference>
<evidence type="ECO:0000313" key="2">
    <source>
        <dbReference type="EMBL" id="KQJ82309.1"/>
    </source>
</evidence>
<dbReference type="AlphaFoldDB" id="A0A0Q3KQP5"/>